<name>A0A6A4M062_9ERIC</name>
<feature type="repeat" description="ARM" evidence="2">
    <location>
        <begin position="258"/>
        <end position="300"/>
    </location>
</feature>
<evidence type="ECO:0000256" key="1">
    <source>
        <dbReference type="ARBA" id="ARBA00022737"/>
    </source>
</evidence>
<evidence type="ECO:0000313" key="4">
    <source>
        <dbReference type="Proteomes" id="UP000428333"/>
    </source>
</evidence>
<dbReference type="Gene3D" id="1.25.10.10">
    <property type="entry name" value="Leucine-rich Repeat Variant"/>
    <property type="match status" value="2"/>
</dbReference>
<dbReference type="SUPFAM" id="SSF52047">
    <property type="entry name" value="RNI-like"/>
    <property type="match status" value="1"/>
</dbReference>
<feature type="repeat" description="ARM" evidence="2">
    <location>
        <begin position="299"/>
        <end position="341"/>
    </location>
</feature>
<dbReference type="AlphaFoldDB" id="A0A6A4M062"/>
<keyword evidence="1" id="KW-0677">Repeat</keyword>
<dbReference type="SUPFAM" id="SSF48371">
    <property type="entry name" value="ARM repeat"/>
    <property type="match status" value="1"/>
</dbReference>
<sequence>MDRRVCRKVAKMGNDKVVLPSYPETEEARHEALEIVELGPFCNRISSNAIKAIAICCPNLRKLRFSGIRDVDGDAINALVKHFAGTTRMNWGLVLQYWTKLPNLKGLDISRTNVTRSVVWMLLSSSASLKVLCALHCPTLEEGDRGSTNYYPRGKLVIAFFTDIFKELASLLRDITKKESNVFSDWRNMKNKDKNLEEIMTWVEWILFQGVGLALNLMQSSQEDVQERATMVLATLVVIGNENARVDGGRVEAVMCGGGIRLLFNLARSWREGLQSAATKAITNLSVNANAAKAVVEEGGIEILSNLARSMSRSVAKETAGGLWNLSVVEEHKEAIAKAGGVKALVDLILRWCTSGDRVLEHAAGALANIAADDKLSMEVAEVGGLRALVMLAQNCKLVGVQEQVAHALANLVAYVDDNSVKVGQEAGALEALVELTYSHHESVR</sequence>
<evidence type="ECO:0000313" key="3">
    <source>
        <dbReference type="EMBL" id="KAE9459968.1"/>
    </source>
</evidence>
<proteinExistence type="predicted"/>
<dbReference type="InterPro" id="IPR000225">
    <property type="entry name" value="Armadillo"/>
</dbReference>
<dbReference type="OrthoDB" id="1679425at2759"/>
<organism evidence="3 4">
    <name type="scientific">Rhododendron williamsianum</name>
    <dbReference type="NCBI Taxonomy" id="262921"/>
    <lineage>
        <taxon>Eukaryota</taxon>
        <taxon>Viridiplantae</taxon>
        <taxon>Streptophyta</taxon>
        <taxon>Embryophyta</taxon>
        <taxon>Tracheophyta</taxon>
        <taxon>Spermatophyta</taxon>
        <taxon>Magnoliopsida</taxon>
        <taxon>eudicotyledons</taxon>
        <taxon>Gunneridae</taxon>
        <taxon>Pentapetalae</taxon>
        <taxon>asterids</taxon>
        <taxon>Ericales</taxon>
        <taxon>Ericaceae</taxon>
        <taxon>Ericoideae</taxon>
        <taxon>Rhodoreae</taxon>
        <taxon>Rhododendron</taxon>
    </lineage>
</organism>
<dbReference type="InterPro" id="IPR016024">
    <property type="entry name" value="ARM-type_fold"/>
</dbReference>
<feature type="non-terminal residue" evidence="3">
    <location>
        <position position="1"/>
    </location>
</feature>
<feature type="repeat" description="ARM" evidence="2">
    <location>
        <begin position="340"/>
        <end position="385"/>
    </location>
</feature>
<gene>
    <name evidence="3" type="ORF">C3L33_08111</name>
</gene>
<dbReference type="PANTHER" id="PTHR46976">
    <property type="entry name" value="PROTEIN ARABIDILLO 1"/>
    <property type="match status" value="1"/>
</dbReference>
<accession>A0A6A4M062</accession>
<dbReference type="InterPro" id="IPR032675">
    <property type="entry name" value="LRR_dom_sf"/>
</dbReference>
<keyword evidence="4" id="KW-1185">Reference proteome</keyword>
<dbReference type="Proteomes" id="UP000428333">
    <property type="component" value="Linkage Group LG05"/>
</dbReference>
<evidence type="ECO:0008006" key="5">
    <source>
        <dbReference type="Google" id="ProtNLM"/>
    </source>
</evidence>
<dbReference type="Gene3D" id="3.80.10.10">
    <property type="entry name" value="Ribonuclease Inhibitor"/>
    <property type="match status" value="1"/>
</dbReference>
<protein>
    <recommendedName>
        <fullName evidence="5">Armadillo repeat-containing domain-containing protein</fullName>
    </recommendedName>
</protein>
<comment type="caution">
    <text evidence="3">The sequence shown here is derived from an EMBL/GenBank/DDBJ whole genome shotgun (WGS) entry which is preliminary data.</text>
</comment>
<dbReference type="PANTHER" id="PTHR46976:SF1">
    <property type="entry name" value="PROTEIN ARABIDILLO 1"/>
    <property type="match status" value="1"/>
</dbReference>
<dbReference type="EMBL" id="QEFC01001148">
    <property type="protein sequence ID" value="KAE9459968.1"/>
    <property type="molecule type" value="Genomic_DNA"/>
</dbReference>
<evidence type="ECO:0000256" key="2">
    <source>
        <dbReference type="PROSITE-ProRule" id="PRU00259"/>
    </source>
</evidence>
<dbReference type="PROSITE" id="PS50176">
    <property type="entry name" value="ARM_REPEAT"/>
    <property type="match status" value="3"/>
</dbReference>
<dbReference type="Pfam" id="PF00514">
    <property type="entry name" value="Arm"/>
    <property type="match status" value="2"/>
</dbReference>
<reference evidence="3 4" key="1">
    <citation type="journal article" date="2019" name="Genome Biol. Evol.">
        <title>The Rhododendron genome and chromosomal organization provide insight into shared whole-genome duplications across the heath family (Ericaceae).</title>
        <authorList>
            <person name="Soza V.L."/>
            <person name="Lindsley D."/>
            <person name="Waalkes A."/>
            <person name="Ramage E."/>
            <person name="Patwardhan R.P."/>
            <person name="Burton J.N."/>
            <person name="Adey A."/>
            <person name="Kumar A."/>
            <person name="Qiu R."/>
            <person name="Shendure J."/>
            <person name="Hall B."/>
        </authorList>
    </citation>
    <scope>NUCLEOTIDE SEQUENCE [LARGE SCALE GENOMIC DNA]</scope>
    <source>
        <strain evidence="3">RSF 1966-606</strain>
    </source>
</reference>
<dbReference type="InterPro" id="IPR011989">
    <property type="entry name" value="ARM-like"/>
</dbReference>
<dbReference type="SMART" id="SM00185">
    <property type="entry name" value="ARM"/>
    <property type="match status" value="4"/>
</dbReference>